<dbReference type="Proteomes" id="UP000515317">
    <property type="component" value="Chromosome"/>
</dbReference>
<dbReference type="KEGG" id="tso:IZ6_28180"/>
<dbReference type="InterPro" id="IPR011006">
    <property type="entry name" value="CheY-like_superfamily"/>
</dbReference>
<reference evidence="4 5" key="1">
    <citation type="submission" date="2020-08" db="EMBL/GenBank/DDBJ databases">
        <title>Genome sequence of Rhizobiales bacterium strain IZ6.</title>
        <authorList>
            <person name="Nakai R."/>
            <person name="Naganuma T."/>
        </authorList>
    </citation>
    <scope>NUCLEOTIDE SEQUENCE [LARGE SCALE GENOMIC DNA]</scope>
    <source>
        <strain evidence="4 5">IZ6</strain>
    </source>
</reference>
<accession>A0A6S6QL72</accession>
<dbReference type="AlphaFoldDB" id="A0A6S6QL72"/>
<dbReference type="EMBL" id="AP023361">
    <property type="protein sequence ID" value="BCJ92083.1"/>
    <property type="molecule type" value="Genomic_DNA"/>
</dbReference>
<evidence type="ECO:0000259" key="3">
    <source>
        <dbReference type="PROSITE" id="PS50110"/>
    </source>
</evidence>
<dbReference type="PANTHER" id="PTHR44591:SF23">
    <property type="entry name" value="CHEY SUBFAMILY"/>
    <property type="match status" value="1"/>
</dbReference>
<sequence length="121" mass="13105">MRSVLVVEDEALIALDLACSIEQLGYKVLGPASNGEDARRIASREAPDLLLMDVSIQGKADGIDTARAITEKTPAKVIFLTAHTDLATRRRAEEMRPAAFLTKPYTARHIQTILEAAFAAA</sequence>
<dbReference type="PANTHER" id="PTHR44591">
    <property type="entry name" value="STRESS RESPONSE REGULATOR PROTEIN 1"/>
    <property type="match status" value="1"/>
</dbReference>
<name>A0A6S6QL72_9HYPH</name>
<gene>
    <name evidence="4" type="ORF">IZ6_28180</name>
</gene>
<feature type="modified residue" description="4-aspartylphosphate" evidence="2">
    <location>
        <position position="53"/>
    </location>
</feature>
<dbReference type="InterPro" id="IPR050595">
    <property type="entry name" value="Bact_response_regulator"/>
</dbReference>
<protein>
    <recommendedName>
        <fullName evidence="3">Response regulatory domain-containing protein</fullName>
    </recommendedName>
</protein>
<evidence type="ECO:0000256" key="2">
    <source>
        <dbReference type="PROSITE-ProRule" id="PRU00169"/>
    </source>
</evidence>
<organism evidence="4 5">
    <name type="scientific">Terrihabitans soli</name>
    <dbReference type="NCBI Taxonomy" id="708113"/>
    <lineage>
        <taxon>Bacteria</taxon>
        <taxon>Pseudomonadati</taxon>
        <taxon>Pseudomonadota</taxon>
        <taxon>Alphaproteobacteria</taxon>
        <taxon>Hyphomicrobiales</taxon>
        <taxon>Terrihabitans</taxon>
    </lineage>
</organism>
<evidence type="ECO:0000313" key="5">
    <source>
        <dbReference type="Proteomes" id="UP000515317"/>
    </source>
</evidence>
<dbReference type="GO" id="GO:0000160">
    <property type="term" value="P:phosphorelay signal transduction system"/>
    <property type="evidence" value="ECO:0007669"/>
    <property type="project" value="InterPro"/>
</dbReference>
<keyword evidence="5" id="KW-1185">Reference proteome</keyword>
<dbReference type="InterPro" id="IPR001789">
    <property type="entry name" value="Sig_transdc_resp-reg_receiver"/>
</dbReference>
<dbReference type="PROSITE" id="PS50110">
    <property type="entry name" value="RESPONSE_REGULATORY"/>
    <property type="match status" value="1"/>
</dbReference>
<dbReference type="Pfam" id="PF00072">
    <property type="entry name" value="Response_reg"/>
    <property type="match status" value="1"/>
</dbReference>
<feature type="domain" description="Response regulatory" evidence="3">
    <location>
        <begin position="3"/>
        <end position="118"/>
    </location>
</feature>
<dbReference type="SUPFAM" id="SSF52172">
    <property type="entry name" value="CheY-like"/>
    <property type="match status" value="1"/>
</dbReference>
<dbReference type="CDD" id="cd17534">
    <property type="entry name" value="REC_DC-like"/>
    <property type="match status" value="1"/>
</dbReference>
<dbReference type="RefSeq" id="WP_222875683.1">
    <property type="nucleotide sequence ID" value="NZ_AP023361.1"/>
</dbReference>
<evidence type="ECO:0000256" key="1">
    <source>
        <dbReference type="ARBA" id="ARBA00022553"/>
    </source>
</evidence>
<dbReference type="Gene3D" id="3.40.50.2300">
    <property type="match status" value="1"/>
</dbReference>
<dbReference type="SMART" id="SM00448">
    <property type="entry name" value="REC"/>
    <property type="match status" value="1"/>
</dbReference>
<evidence type="ECO:0000313" key="4">
    <source>
        <dbReference type="EMBL" id="BCJ92083.1"/>
    </source>
</evidence>
<proteinExistence type="predicted"/>
<keyword evidence="1 2" id="KW-0597">Phosphoprotein</keyword>